<reference evidence="2 3" key="1">
    <citation type="submission" date="2018-08" db="EMBL/GenBank/DDBJ databases">
        <title>Complete genome sequence of JP2-74.</title>
        <authorList>
            <person name="Wu L."/>
        </authorList>
    </citation>
    <scope>NUCLEOTIDE SEQUENCE [LARGE SCALE GENOMIC DNA]</scope>
    <source>
        <strain evidence="2 3">JP2-74</strain>
    </source>
</reference>
<feature type="domain" description="Serine aminopeptidase S33" evidence="1">
    <location>
        <begin position="40"/>
        <end position="144"/>
    </location>
</feature>
<dbReference type="EMBL" id="CP031968">
    <property type="protein sequence ID" value="AXT45790.1"/>
    <property type="molecule type" value="Genomic_DNA"/>
</dbReference>
<sequence>MDAPDISASPPMKTEDFVFSAGEHWLAATRVQPDAGAASSILTLHGLGKTANRHTIRYVLDHLAGHGLASVCFEFSGNGDSSGAMEEACLRRRYEETLAAAEHLDKREPLTLIGTSMGGHLAAWVAPVLKPACLVLFCPASYPADAAESRFDGGLARPGPYPDSPAYAGISEFSGDLLIIGADKDAVVPAETLDGYLAAAKNAHSKHIVWLDDCEHFIHRWLPHQDALRPQVLTTIRDTILRAHARQ</sequence>
<dbReference type="PANTHER" id="PTHR42886:SF29">
    <property type="entry name" value="PUMMELIG, ISOFORM A"/>
    <property type="match status" value="1"/>
</dbReference>
<dbReference type="PANTHER" id="PTHR42886">
    <property type="entry name" value="RE40534P-RELATED"/>
    <property type="match status" value="1"/>
</dbReference>
<dbReference type="RefSeq" id="WP_118266832.1">
    <property type="nucleotide sequence ID" value="NZ_CP031968.1"/>
</dbReference>
<name>A0AAD0W6X5_9NEIS</name>
<dbReference type="InterPro" id="IPR029058">
    <property type="entry name" value="AB_hydrolase_fold"/>
</dbReference>
<evidence type="ECO:0000259" key="1">
    <source>
        <dbReference type="Pfam" id="PF12146"/>
    </source>
</evidence>
<dbReference type="KEGG" id="crz:D1345_06175"/>
<dbReference type="Gene3D" id="3.40.50.1820">
    <property type="entry name" value="alpha/beta hydrolase"/>
    <property type="match status" value="1"/>
</dbReference>
<keyword evidence="2" id="KW-0378">Hydrolase</keyword>
<dbReference type="InterPro" id="IPR022742">
    <property type="entry name" value="Hydrolase_4"/>
</dbReference>
<dbReference type="Proteomes" id="UP000259465">
    <property type="component" value="Chromosome"/>
</dbReference>
<accession>A0AAD0W6X5</accession>
<protein>
    <submittedName>
        <fullName evidence="2">Alpha/beta fold hydrolase</fullName>
    </submittedName>
</protein>
<proteinExistence type="predicted"/>
<dbReference type="GO" id="GO:0016787">
    <property type="term" value="F:hydrolase activity"/>
    <property type="evidence" value="ECO:0007669"/>
    <property type="project" value="UniProtKB-KW"/>
</dbReference>
<dbReference type="SUPFAM" id="SSF53474">
    <property type="entry name" value="alpha/beta-Hydrolases"/>
    <property type="match status" value="1"/>
</dbReference>
<keyword evidence="3" id="KW-1185">Reference proteome</keyword>
<dbReference type="AlphaFoldDB" id="A0AAD0W6X5"/>
<evidence type="ECO:0000313" key="3">
    <source>
        <dbReference type="Proteomes" id="UP000259465"/>
    </source>
</evidence>
<dbReference type="Pfam" id="PF12146">
    <property type="entry name" value="Hydrolase_4"/>
    <property type="match status" value="1"/>
</dbReference>
<evidence type="ECO:0000313" key="2">
    <source>
        <dbReference type="EMBL" id="AXT45790.1"/>
    </source>
</evidence>
<gene>
    <name evidence="2" type="ORF">D1345_06175</name>
</gene>
<organism evidence="2 3">
    <name type="scientific">Chromobacterium rhizoryzae</name>
    <dbReference type="NCBI Taxonomy" id="1778675"/>
    <lineage>
        <taxon>Bacteria</taxon>
        <taxon>Pseudomonadati</taxon>
        <taxon>Pseudomonadota</taxon>
        <taxon>Betaproteobacteria</taxon>
        <taxon>Neisseriales</taxon>
        <taxon>Chromobacteriaceae</taxon>
        <taxon>Chromobacterium</taxon>
    </lineage>
</organism>